<reference evidence="11 12" key="1">
    <citation type="journal article" date="2019" name="Commun. Biol.">
        <title>The bagworm genome reveals a unique fibroin gene that provides high tensile strength.</title>
        <authorList>
            <person name="Kono N."/>
            <person name="Nakamura H."/>
            <person name="Ohtoshi R."/>
            <person name="Tomita M."/>
            <person name="Numata K."/>
            <person name="Arakawa K."/>
        </authorList>
    </citation>
    <scope>NUCLEOTIDE SEQUENCE [LARGE SCALE GENOMIC DNA]</scope>
</reference>
<keyword evidence="3" id="KW-0479">Metal-binding</keyword>
<protein>
    <submittedName>
        <fullName evidence="11">Nardilysin</fullName>
    </submittedName>
</protein>
<dbReference type="STRING" id="151549.A0A4C1VNK5"/>
<dbReference type="Pfam" id="PF00675">
    <property type="entry name" value="Peptidase_M16"/>
    <property type="match status" value="1"/>
</dbReference>
<evidence type="ECO:0000256" key="3">
    <source>
        <dbReference type="ARBA" id="ARBA00022723"/>
    </source>
</evidence>
<dbReference type="FunFam" id="3.30.830.10:FF:000005">
    <property type="entry name" value="nardilysin isoform X1"/>
    <property type="match status" value="1"/>
</dbReference>
<feature type="domain" description="Peptidase M16 C-terminal" evidence="9">
    <location>
        <begin position="810"/>
        <end position="962"/>
    </location>
</feature>
<keyword evidence="12" id="KW-1185">Reference proteome</keyword>
<dbReference type="GO" id="GO:0006508">
    <property type="term" value="P:proteolysis"/>
    <property type="evidence" value="ECO:0007669"/>
    <property type="project" value="UniProtKB-KW"/>
</dbReference>
<dbReference type="Pfam" id="PF05193">
    <property type="entry name" value="Peptidase_M16_C"/>
    <property type="match status" value="2"/>
</dbReference>
<feature type="region of interest" description="Disordered" evidence="7">
    <location>
        <begin position="58"/>
        <end position="107"/>
    </location>
</feature>
<evidence type="ECO:0000313" key="12">
    <source>
        <dbReference type="Proteomes" id="UP000299102"/>
    </source>
</evidence>
<evidence type="ECO:0000256" key="2">
    <source>
        <dbReference type="ARBA" id="ARBA00022670"/>
    </source>
</evidence>
<comment type="similarity">
    <text evidence="1">Belongs to the peptidase M16 family.</text>
</comment>
<dbReference type="SUPFAM" id="SSF63411">
    <property type="entry name" value="LuxS/MPP-like metallohydrolase"/>
    <property type="match status" value="4"/>
</dbReference>
<evidence type="ECO:0000256" key="1">
    <source>
        <dbReference type="ARBA" id="ARBA00007261"/>
    </source>
</evidence>
<feature type="domain" description="Peptidase M16 middle/third" evidence="10">
    <location>
        <begin position="458"/>
        <end position="577"/>
    </location>
</feature>
<feature type="domain" description="Peptidase M16 N-terminal" evidence="8">
    <location>
        <begin position="111"/>
        <end position="236"/>
    </location>
</feature>
<organism evidence="11 12">
    <name type="scientific">Eumeta variegata</name>
    <name type="common">Bagworm moth</name>
    <name type="synonym">Eumeta japonica</name>
    <dbReference type="NCBI Taxonomy" id="151549"/>
    <lineage>
        <taxon>Eukaryota</taxon>
        <taxon>Metazoa</taxon>
        <taxon>Ecdysozoa</taxon>
        <taxon>Arthropoda</taxon>
        <taxon>Hexapoda</taxon>
        <taxon>Insecta</taxon>
        <taxon>Pterygota</taxon>
        <taxon>Neoptera</taxon>
        <taxon>Endopterygota</taxon>
        <taxon>Lepidoptera</taxon>
        <taxon>Glossata</taxon>
        <taxon>Ditrysia</taxon>
        <taxon>Tineoidea</taxon>
        <taxon>Psychidae</taxon>
        <taxon>Oiketicinae</taxon>
        <taxon>Eumeta</taxon>
    </lineage>
</organism>
<gene>
    <name evidence="11" type="primary">Nrdc</name>
    <name evidence="11" type="ORF">EVAR_24337_1</name>
</gene>
<dbReference type="AlphaFoldDB" id="A0A4C1VNK5"/>
<dbReference type="Pfam" id="PF16187">
    <property type="entry name" value="Peptidase_M16_M"/>
    <property type="match status" value="3"/>
</dbReference>
<evidence type="ECO:0000259" key="9">
    <source>
        <dbReference type="Pfam" id="PF05193"/>
    </source>
</evidence>
<dbReference type="Gene3D" id="3.30.830.10">
    <property type="entry name" value="Metalloenzyme, LuxS/M16 peptidase-like"/>
    <property type="match status" value="5"/>
</dbReference>
<dbReference type="OrthoDB" id="952271at2759"/>
<dbReference type="PANTHER" id="PTHR43690">
    <property type="entry name" value="NARDILYSIN"/>
    <property type="match status" value="1"/>
</dbReference>
<dbReference type="PANTHER" id="PTHR43690:SF18">
    <property type="entry name" value="INSULIN-DEGRADING ENZYME-RELATED"/>
    <property type="match status" value="1"/>
</dbReference>
<accession>A0A4C1VNK5</accession>
<proteinExistence type="inferred from homology"/>
<evidence type="ECO:0000256" key="5">
    <source>
        <dbReference type="ARBA" id="ARBA00022833"/>
    </source>
</evidence>
<dbReference type="InterPro" id="IPR050626">
    <property type="entry name" value="Peptidase_M16"/>
</dbReference>
<evidence type="ECO:0000256" key="7">
    <source>
        <dbReference type="SAM" id="MobiDB-lite"/>
    </source>
</evidence>
<comment type="caution">
    <text evidence="11">The sequence shown here is derived from an EMBL/GenBank/DDBJ whole genome shotgun (WGS) entry which is preliminary data.</text>
</comment>
<feature type="domain" description="Peptidase M16 middle/third" evidence="10">
    <location>
        <begin position="631"/>
        <end position="691"/>
    </location>
</feature>
<feature type="compositionally biased region" description="Low complexity" evidence="7">
    <location>
        <begin position="80"/>
        <end position="101"/>
    </location>
</feature>
<dbReference type="InterPro" id="IPR001431">
    <property type="entry name" value="Pept_M16_Zn_BS"/>
</dbReference>
<dbReference type="InterPro" id="IPR032632">
    <property type="entry name" value="Peptidase_M16_M"/>
</dbReference>
<evidence type="ECO:0000259" key="8">
    <source>
        <dbReference type="Pfam" id="PF00675"/>
    </source>
</evidence>
<keyword evidence="6" id="KW-0482">Metalloprotease</keyword>
<keyword evidence="2" id="KW-0645">Protease</keyword>
<dbReference type="Proteomes" id="UP000299102">
    <property type="component" value="Unassembled WGS sequence"/>
</dbReference>
<evidence type="ECO:0000256" key="6">
    <source>
        <dbReference type="ARBA" id="ARBA00023049"/>
    </source>
</evidence>
<feature type="domain" description="Peptidase M16 C-terminal" evidence="9">
    <location>
        <begin position="266"/>
        <end position="453"/>
    </location>
</feature>
<dbReference type="EMBL" id="BGZK01000364">
    <property type="protein sequence ID" value="GBP39355.1"/>
    <property type="molecule type" value="Genomic_DNA"/>
</dbReference>
<keyword evidence="4" id="KW-0378">Hydrolase</keyword>
<dbReference type="InterPro" id="IPR011249">
    <property type="entry name" value="Metalloenz_LuxS/M16"/>
</dbReference>
<dbReference type="GO" id="GO:0046872">
    <property type="term" value="F:metal ion binding"/>
    <property type="evidence" value="ECO:0007669"/>
    <property type="project" value="UniProtKB-KW"/>
</dbReference>
<sequence length="1265" mass="144596">MPKRSLNKKSMNKRAFKPRRAFSVPVREETIKVLAEPVKSESDKKLYRSIRLQNGMTALLISDPSLPPPEEHSSSEEESASASSSSDSTDSTFTSTSSGCRTSRRQPEFDEEKTAACALCVGAGSYSDPPALQGLAHFVEHMVFMGSSKYPKENEFDAFITKKGGSDNAVTDCEQTTFHFEIEEKYLLRAMDMFSQCFVDPLMLKGAMQRERESIDSEFAIFAPSDSNRMEQLLSSLFPEGHPSRMFSWGNLKSLRDDVADDDKLYEAAHEFRDRHYSAHRMTLAVQARLSLDILQRYVVDTFGQIPSNDLPPKDFSPYAFTPEQITSEFSSIYYVKPISDTTQVHLTWCIRSLIPEYQSKPHQYVSYLLGHEGRGSLLSYLRKNVWALEIDTGTPESGKDYTSMYSLFSINIALTDDGLDHIDEVLEAVFSYINMLRHVGPSERIYNEIKMIMDTDFRFSEESEPADYVGALAENMHLFPPEHFITGDELFYKYDPKGITEVLASMKPEKVNIMILSNKYSTPIEYDAVEKWFGTEYHREDIPDKWLDRWAKVEPYKCFHLPDENVYITNNFDLIPPAEPYVHEARELGVDLMSSSAKDVYKKVAAKTEHKQVIFKEGDTTAIVSNFRLDQPNLLRKNDFVELWYKPDFKFRLPTTVLYFYFITPLSLRSAREACLLDLWTDVLEQKLKSAYNNYGQVLTSRCFLFQESVYPANMANLTHSFYVENRGLTLKIIGYSEHLHLLVDLLSREMRAATQGLSEAMFEAVREECARDYHNMLIDPHKLAKDVRMSVMVDPYVSPREQADVVRSITADKLRRFNDDFLDRLYMQVLIQGNISWQEAIRISETVLNNIKFEPLSRNELPEIKVRELPVGEKKLRIMSLDTTSTNSVVSNYYQCGVTTPQEDAVLQVLLTLMEEPVFDQLRTKEQLGYSVFTMVRDTFGVLGYSITVNTQVDKFSKVLAARSSPSDNSAPHHVRSPSSVAHVDSRIEAFLRKFGRDCRRLAERALAEARRALLQLKHTADYDLEEEASLAIERAYDLPPNCREKLAGDRLWGISLQQTFIGGLHLSGYHRSTHLMFHPLARLAIRSYNHAASTHPTTCPYTYPNIYPSFSRAEAIEKVKISDLRSWIGDHLPSGNKKLYKDVNTDPPPVHTKSLPWVHVRFGSHALPRLTPIRQAQCTSAYIPAVLYNITYCTYLIISQIVGHKDEKSNDVEPGTNKSHDITYLGPYEDADEDKDNFVLDVEEFKTNLPILPVPKVELIQC</sequence>
<keyword evidence="5" id="KW-0862">Zinc</keyword>
<dbReference type="PROSITE" id="PS00143">
    <property type="entry name" value="INSULINASE"/>
    <property type="match status" value="1"/>
</dbReference>
<evidence type="ECO:0000256" key="4">
    <source>
        <dbReference type="ARBA" id="ARBA00022801"/>
    </source>
</evidence>
<dbReference type="GO" id="GO:0004222">
    <property type="term" value="F:metalloendopeptidase activity"/>
    <property type="evidence" value="ECO:0007669"/>
    <property type="project" value="InterPro"/>
</dbReference>
<dbReference type="InterPro" id="IPR007863">
    <property type="entry name" value="Peptidase_M16_C"/>
</dbReference>
<evidence type="ECO:0000259" key="10">
    <source>
        <dbReference type="Pfam" id="PF16187"/>
    </source>
</evidence>
<name>A0A4C1VNK5_EUMVA</name>
<evidence type="ECO:0000313" key="11">
    <source>
        <dbReference type="EMBL" id="GBP39355.1"/>
    </source>
</evidence>
<feature type="domain" description="Peptidase M16 middle/third" evidence="10">
    <location>
        <begin position="708"/>
        <end position="806"/>
    </location>
</feature>
<feature type="region of interest" description="Disordered" evidence="7">
    <location>
        <begin position="1"/>
        <end position="22"/>
    </location>
</feature>
<dbReference type="InterPro" id="IPR011765">
    <property type="entry name" value="Pept_M16_N"/>
</dbReference>
<feature type="compositionally biased region" description="Basic residues" evidence="7">
    <location>
        <begin position="1"/>
        <end position="20"/>
    </location>
</feature>